<dbReference type="AlphaFoldDB" id="A0A6J8F6F1"/>
<evidence type="ECO:0000256" key="1">
    <source>
        <dbReference type="SAM" id="Coils"/>
    </source>
</evidence>
<feature type="compositionally biased region" description="Low complexity" evidence="2">
    <location>
        <begin position="333"/>
        <end position="346"/>
    </location>
</feature>
<evidence type="ECO:0000313" key="3">
    <source>
        <dbReference type="EMBL" id="CAC5428298.1"/>
    </source>
</evidence>
<dbReference type="Proteomes" id="UP000601710">
    <property type="component" value="Chromosome 12"/>
</dbReference>
<sequence>MHSEQSICEFIHMQRELRRCYATMENYEVVIAQLRDDCALSRAQLCRSQQEHAQHGKEMEAQVRAELTEQTNALLSALRQSGASDASCLKTSAGPDRNTKDAAEECLRDTWQATLDELRRALREEQSAHAECLARLTEALAAKARWKSRAVELLKWRKQVCGKIYMSSTPSSSSFAAGARAIGACGAPPGVSTIGNCASDSQAGPNAGNSASDASSPSQRLYRPPSLYKPPPCASSPSEAGKLRSSMTSEASTALPASPYEGATGDCASDKENEKDSSSMPGVDMNCQSDTTVASFLSPSATPAGRVAQALGSGVVVVWPPLAEGQEMSTGKSAESSRTQSSTTAAALESGDPALLDDAGKQGLQPSPTISSVSPGVLPSSVGRYTTSAVGSRTQDGCRLPLVGCEKTVVAAEPLRVMPDPFAFPRPPPSGGEACTIYSVLPTSDGLPTSCDVSAAMASGPAERQCKELLRALLDKEQQLALIAEERTKYKRLYEATRS</sequence>
<name>A0A6J8F6F1_LEIDO</name>
<organism evidence="3 4">
    <name type="scientific">Leishmania donovani</name>
    <dbReference type="NCBI Taxonomy" id="5661"/>
    <lineage>
        <taxon>Eukaryota</taxon>
        <taxon>Discoba</taxon>
        <taxon>Euglenozoa</taxon>
        <taxon>Kinetoplastea</taxon>
        <taxon>Metakinetoplastina</taxon>
        <taxon>Trypanosomatida</taxon>
        <taxon>Trypanosomatidae</taxon>
        <taxon>Leishmaniinae</taxon>
        <taxon>Leishmania</taxon>
    </lineage>
</organism>
<dbReference type="VEuPathDB" id="TriTrypDB:LDHU3_12.0780"/>
<reference evidence="3" key="1">
    <citation type="submission" date="2020-06" db="EMBL/GenBank/DDBJ databases">
        <authorList>
            <person name="Camacho E."/>
            <person name="Gonzalez-de la Fuente S."/>
            <person name="Rastrojo A."/>
            <person name="Peiro-Pastor R."/>
            <person name="Solana JC."/>
            <person name="Tabera L."/>
            <person name="Gamarro F."/>
            <person name="Carrasco-Ramiro F."/>
            <person name="Requena JM."/>
            <person name="Aguado B."/>
        </authorList>
    </citation>
    <scope>NUCLEOTIDE SEQUENCE</scope>
</reference>
<dbReference type="EMBL" id="LR812632">
    <property type="protein sequence ID" value="CAC5428298.1"/>
    <property type="molecule type" value="Genomic_DNA"/>
</dbReference>
<feature type="compositionally biased region" description="Basic and acidic residues" evidence="2">
    <location>
        <begin position="268"/>
        <end position="277"/>
    </location>
</feature>
<feature type="compositionally biased region" description="Polar residues" evidence="2">
    <location>
        <begin position="196"/>
        <end position="219"/>
    </location>
</feature>
<feature type="region of interest" description="Disordered" evidence="2">
    <location>
        <begin position="327"/>
        <end position="346"/>
    </location>
</feature>
<accession>A0A6J8F6F1</accession>
<dbReference type="VEuPathDB" id="TriTrypDB:LdBPK_120510.1"/>
<evidence type="ECO:0000256" key="2">
    <source>
        <dbReference type="SAM" id="MobiDB-lite"/>
    </source>
</evidence>
<feature type="region of interest" description="Disordered" evidence="2">
    <location>
        <begin position="196"/>
        <end position="286"/>
    </location>
</feature>
<proteinExistence type="predicted"/>
<evidence type="ECO:0000313" key="4">
    <source>
        <dbReference type="Proteomes" id="UP000601710"/>
    </source>
</evidence>
<feature type="region of interest" description="Disordered" evidence="2">
    <location>
        <begin position="353"/>
        <end position="376"/>
    </location>
</feature>
<feature type="coiled-coil region" evidence="1">
    <location>
        <begin position="108"/>
        <end position="135"/>
    </location>
</feature>
<protein>
    <submittedName>
        <fullName evidence="3">Hypothetical_protein_conserved</fullName>
    </submittedName>
</protein>
<keyword evidence="1" id="KW-0175">Coiled coil</keyword>
<gene>
    <name evidence="3" type="ORF">LDHU3_12.0780</name>
</gene>
<dbReference type="VEuPathDB" id="TriTrypDB:LdCL_120010800"/>